<evidence type="ECO:0000313" key="6">
    <source>
        <dbReference type="EMBL" id="MFD2277488.1"/>
    </source>
</evidence>
<evidence type="ECO:0000313" key="7">
    <source>
        <dbReference type="Proteomes" id="UP001597297"/>
    </source>
</evidence>
<name>A0ABW5E857_9BACT</name>
<dbReference type="PROSITE" id="PS50065">
    <property type="entry name" value="HMG_COA_REDUCTASE_4"/>
    <property type="match status" value="1"/>
</dbReference>
<dbReference type="InterPro" id="IPR009023">
    <property type="entry name" value="HMG_CoA_Rdtase_NAD(P)-bd_sf"/>
</dbReference>
<evidence type="ECO:0000256" key="2">
    <source>
        <dbReference type="ARBA" id="ARBA00012999"/>
    </source>
</evidence>
<dbReference type="Gene3D" id="3.90.770.10">
    <property type="entry name" value="3-hydroxy-3-methylglutaryl-coenzyme A Reductase, Chain A, domain 2"/>
    <property type="match status" value="1"/>
</dbReference>
<protein>
    <recommendedName>
        <fullName evidence="2">hydroxymethylglutaryl-CoA reductase (NADPH)</fullName>
        <ecNumber evidence="2">1.1.1.34</ecNumber>
    </recommendedName>
</protein>
<organism evidence="6 7">
    <name type="scientific">Rubritalea spongiae</name>
    <dbReference type="NCBI Taxonomy" id="430797"/>
    <lineage>
        <taxon>Bacteria</taxon>
        <taxon>Pseudomonadati</taxon>
        <taxon>Verrucomicrobiota</taxon>
        <taxon>Verrucomicrobiia</taxon>
        <taxon>Verrucomicrobiales</taxon>
        <taxon>Rubritaleaceae</taxon>
        <taxon>Rubritalea</taxon>
    </lineage>
</organism>
<dbReference type="RefSeq" id="WP_377093430.1">
    <property type="nucleotide sequence ID" value="NZ_JBHSJM010000001.1"/>
</dbReference>
<dbReference type="PANTHER" id="PTHR10572">
    <property type="entry name" value="3-HYDROXY-3-METHYLGLUTARYL-COENZYME A REDUCTASE"/>
    <property type="match status" value="1"/>
</dbReference>
<feature type="transmembrane region" description="Helical" evidence="5">
    <location>
        <begin position="344"/>
        <end position="364"/>
    </location>
</feature>
<dbReference type="SUPFAM" id="SSF55035">
    <property type="entry name" value="NAD-binding domain of HMG-CoA reductase"/>
    <property type="match status" value="1"/>
</dbReference>
<dbReference type="InterPro" id="IPR002202">
    <property type="entry name" value="HMG_CoA_Rdtase"/>
</dbReference>
<dbReference type="EC" id="1.1.1.34" evidence="2"/>
<proteinExistence type="inferred from homology"/>
<dbReference type="Proteomes" id="UP001597297">
    <property type="component" value="Unassembled WGS sequence"/>
</dbReference>
<keyword evidence="3" id="KW-0521">NADP</keyword>
<keyword evidence="7" id="KW-1185">Reference proteome</keyword>
<evidence type="ECO:0000256" key="4">
    <source>
        <dbReference type="ARBA" id="ARBA00023002"/>
    </source>
</evidence>
<dbReference type="CDD" id="cd00643">
    <property type="entry name" value="HMG-CoA_reductase_classI"/>
    <property type="match status" value="1"/>
</dbReference>
<reference evidence="7" key="1">
    <citation type="journal article" date="2019" name="Int. J. Syst. Evol. Microbiol.">
        <title>The Global Catalogue of Microorganisms (GCM) 10K type strain sequencing project: providing services to taxonomists for standard genome sequencing and annotation.</title>
        <authorList>
            <consortium name="The Broad Institute Genomics Platform"/>
            <consortium name="The Broad Institute Genome Sequencing Center for Infectious Disease"/>
            <person name="Wu L."/>
            <person name="Ma J."/>
        </authorList>
    </citation>
    <scope>NUCLEOTIDE SEQUENCE [LARGE SCALE GENOMIC DNA]</scope>
    <source>
        <strain evidence="7">JCM 16545</strain>
    </source>
</reference>
<evidence type="ECO:0000256" key="3">
    <source>
        <dbReference type="ARBA" id="ARBA00022857"/>
    </source>
</evidence>
<dbReference type="PRINTS" id="PR00071">
    <property type="entry name" value="HMGCOARDTASE"/>
</dbReference>
<keyword evidence="5" id="KW-1133">Transmembrane helix</keyword>
<dbReference type="InterPro" id="IPR009029">
    <property type="entry name" value="HMG_CoA_Rdtase_sub-bd_dom_sf"/>
</dbReference>
<keyword evidence="4" id="KW-0560">Oxidoreductase</keyword>
<keyword evidence="5" id="KW-0472">Membrane</keyword>
<sequence>MPGKRSLTSRHLDDLFSQYSIDELAEKLTPDTTSPHVPYLPNTKITDARTHRMWRSLDKTPSEEIYDTWSQSKVETFQGNIENFIGTTKIPLGVAGPLRVNGLFAQGDYPIPLATSEAALVASYHRGASLITAAGGTSAMLLYQALNRSPAFVFESMRGSGRFVAWAMEHFENFQQITASTTQHGKLVDVGTTLEGNHVYLDFEFTTGDASGQNMVTICTQHICDYIAENYPGTIEQIYVEGNLSGDKKASAQSYTSVRGKKVSAEVEIPAPLIKKYLNATPTQLVDYWRVSAIGGVLSGTMGVQGHFANGLAALYIATGQDAACVAESAMGVTRFEITKTGNLYAAVTIPSIMVGTVGGGTGLPSQKAALELMGLYGSGNAEALAEVCASLLLAGELSIIAALATNTFTRAHHKLAR</sequence>
<dbReference type="EMBL" id="JBHUJC010000042">
    <property type="protein sequence ID" value="MFD2277488.1"/>
    <property type="molecule type" value="Genomic_DNA"/>
</dbReference>
<dbReference type="PROSITE" id="PS00318">
    <property type="entry name" value="HMG_COA_REDUCTASE_2"/>
    <property type="match status" value="1"/>
</dbReference>
<dbReference type="InterPro" id="IPR004554">
    <property type="entry name" value="HMG_CoA_Rdtase_eu_arc"/>
</dbReference>
<dbReference type="Pfam" id="PF00368">
    <property type="entry name" value="HMG-CoA_red"/>
    <property type="match status" value="1"/>
</dbReference>
<feature type="transmembrane region" description="Helical" evidence="5">
    <location>
        <begin position="384"/>
        <end position="405"/>
    </location>
</feature>
<dbReference type="SUPFAM" id="SSF56542">
    <property type="entry name" value="Substrate-binding domain of HMG-CoA reductase"/>
    <property type="match status" value="1"/>
</dbReference>
<dbReference type="Gene3D" id="3.30.70.420">
    <property type="entry name" value="Hydroxymethylglutaryl-CoA reductase, class I/II, NAD/NADP-binding domain"/>
    <property type="match status" value="1"/>
</dbReference>
<evidence type="ECO:0000256" key="1">
    <source>
        <dbReference type="ARBA" id="ARBA00007661"/>
    </source>
</evidence>
<gene>
    <name evidence="6" type="ORF">ACFSQZ_13490</name>
</gene>
<accession>A0ABW5E857</accession>
<dbReference type="InterPro" id="IPR023076">
    <property type="entry name" value="HMG_CoA_Rdtase_CS"/>
</dbReference>
<keyword evidence="5" id="KW-0812">Transmembrane</keyword>
<dbReference type="InterPro" id="IPR023074">
    <property type="entry name" value="HMG_CoA_Rdtase_cat_sf"/>
</dbReference>
<dbReference type="PANTHER" id="PTHR10572:SF24">
    <property type="entry name" value="3-HYDROXY-3-METHYLGLUTARYL-COENZYME A REDUCTASE"/>
    <property type="match status" value="1"/>
</dbReference>
<comment type="similarity">
    <text evidence="1">Belongs to the HMG-CoA reductase family.</text>
</comment>
<evidence type="ECO:0000256" key="5">
    <source>
        <dbReference type="SAM" id="Phobius"/>
    </source>
</evidence>
<comment type="caution">
    <text evidence="6">The sequence shown here is derived from an EMBL/GenBank/DDBJ whole genome shotgun (WGS) entry which is preliminary data.</text>
</comment>